<feature type="region of interest" description="Disordered" evidence="1">
    <location>
        <begin position="1"/>
        <end position="33"/>
    </location>
</feature>
<accession>A0A0A9E9Q3</accession>
<name>A0A0A9E9Q3_ARUDO</name>
<dbReference type="EMBL" id="GBRH01200381">
    <property type="protein sequence ID" value="JAD97514.1"/>
    <property type="molecule type" value="Transcribed_RNA"/>
</dbReference>
<organism evidence="2">
    <name type="scientific">Arundo donax</name>
    <name type="common">Giant reed</name>
    <name type="synonym">Donax arundinaceus</name>
    <dbReference type="NCBI Taxonomy" id="35708"/>
    <lineage>
        <taxon>Eukaryota</taxon>
        <taxon>Viridiplantae</taxon>
        <taxon>Streptophyta</taxon>
        <taxon>Embryophyta</taxon>
        <taxon>Tracheophyta</taxon>
        <taxon>Spermatophyta</taxon>
        <taxon>Magnoliopsida</taxon>
        <taxon>Liliopsida</taxon>
        <taxon>Poales</taxon>
        <taxon>Poaceae</taxon>
        <taxon>PACMAD clade</taxon>
        <taxon>Arundinoideae</taxon>
        <taxon>Arundineae</taxon>
        <taxon>Arundo</taxon>
    </lineage>
</organism>
<dbReference type="AlphaFoldDB" id="A0A0A9E9Q3"/>
<evidence type="ECO:0000313" key="2">
    <source>
        <dbReference type="EMBL" id="JAD97514.1"/>
    </source>
</evidence>
<sequence length="74" mass="8531">MRLHHTKPCLSPPIRRATTKSATSPFRPRPHCTQPRPPLVAVVRHFLRDTWHAARRRCHLLWPCAAATATTHRP</sequence>
<protein>
    <submittedName>
        <fullName evidence="2">Uncharacterized protein</fullName>
    </submittedName>
</protein>
<evidence type="ECO:0000256" key="1">
    <source>
        <dbReference type="SAM" id="MobiDB-lite"/>
    </source>
</evidence>
<proteinExistence type="predicted"/>
<reference evidence="2" key="2">
    <citation type="journal article" date="2015" name="Data Brief">
        <title>Shoot transcriptome of the giant reed, Arundo donax.</title>
        <authorList>
            <person name="Barrero R.A."/>
            <person name="Guerrero F.D."/>
            <person name="Moolhuijzen P."/>
            <person name="Goolsby J.A."/>
            <person name="Tidwell J."/>
            <person name="Bellgard S.E."/>
            <person name="Bellgard M.I."/>
        </authorList>
    </citation>
    <scope>NUCLEOTIDE SEQUENCE</scope>
    <source>
        <tissue evidence="2">Shoot tissue taken approximately 20 cm above the soil surface</tissue>
    </source>
</reference>
<reference evidence="2" key="1">
    <citation type="submission" date="2014-09" db="EMBL/GenBank/DDBJ databases">
        <authorList>
            <person name="Magalhaes I.L.F."/>
            <person name="Oliveira U."/>
            <person name="Santos F.R."/>
            <person name="Vidigal T.H.D.A."/>
            <person name="Brescovit A.D."/>
            <person name="Santos A.J."/>
        </authorList>
    </citation>
    <scope>NUCLEOTIDE SEQUENCE</scope>
    <source>
        <tissue evidence="2">Shoot tissue taken approximately 20 cm above the soil surface</tissue>
    </source>
</reference>